<organism evidence="5">
    <name type="scientific">Anopheles darlingi</name>
    <name type="common">Mosquito</name>
    <dbReference type="NCBI Taxonomy" id="43151"/>
    <lineage>
        <taxon>Eukaryota</taxon>
        <taxon>Metazoa</taxon>
        <taxon>Ecdysozoa</taxon>
        <taxon>Arthropoda</taxon>
        <taxon>Hexapoda</taxon>
        <taxon>Insecta</taxon>
        <taxon>Pterygota</taxon>
        <taxon>Neoptera</taxon>
        <taxon>Endopterygota</taxon>
        <taxon>Diptera</taxon>
        <taxon>Nematocera</taxon>
        <taxon>Culicoidea</taxon>
        <taxon>Culicidae</taxon>
        <taxon>Anophelinae</taxon>
        <taxon>Anopheles</taxon>
    </lineage>
</organism>
<dbReference type="InterPro" id="IPR004367">
    <property type="entry name" value="Cyclin_C-dom"/>
</dbReference>
<dbReference type="Pfam" id="PF02984">
    <property type="entry name" value="Cyclin_C"/>
    <property type="match status" value="1"/>
</dbReference>
<evidence type="ECO:0000256" key="1">
    <source>
        <dbReference type="ARBA" id="ARBA00023127"/>
    </source>
</evidence>
<dbReference type="InterPro" id="IPR006671">
    <property type="entry name" value="Cyclin_N"/>
</dbReference>
<dbReference type="InterPro" id="IPR036915">
    <property type="entry name" value="Cyclin-like_sf"/>
</dbReference>
<evidence type="ECO:0000313" key="5">
    <source>
        <dbReference type="EMBL" id="ETN58997.1"/>
    </source>
</evidence>
<proteinExistence type="inferred from homology"/>
<reference evidence="6" key="4">
    <citation type="submission" date="2015-06" db="UniProtKB">
        <authorList>
            <consortium name="EnsemblMetazoa"/>
        </authorList>
    </citation>
    <scope>IDENTIFICATION</scope>
</reference>
<dbReference type="VEuPathDB" id="VectorBase:ADAR2_004335"/>
<dbReference type="CDD" id="cd20529">
    <property type="entry name" value="CYCLIN_CCNJ-like_rpt2"/>
    <property type="match status" value="1"/>
</dbReference>
<protein>
    <submittedName>
        <fullName evidence="5 6">Uncharacterized protein</fullName>
    </submittedName>
</protein>
<dbReference type="InterPro" id="IPR013763">
    <property type="entry name" value="Cyclin-like_dom"/>
</dbReference>
<dbReference type="SMART" id="SM01332">
    <property type="entry name" value="Cyclin_C"/>
    <property type="match status" value="1"/>
</dbReference>
<feature type="domain" description="Cyclin C-terminal" evidence="4">
    <location>
        <begin position="157"/>
        <end position="286"/>
    </location>
</feature>
<dbReference type="VEuPathDB" id="VectorBase:ADAC009411"/>
<comment type="similarity">
    <text evidence="2">Belongs to the cyclin family.</text>
</comment>
<evidence type="ECO:0000259" key="4">
    <source>
        <dbReference type="SMART" id="SM01332"/>
    </source>
</evidence>
<evidence type="ECO:0000313" key="7">
    <source>
        <dbReference type="Proteomes" id="UP000000673"/>
    </source>
</evidence>
<dbReference type="SUPFAM" id="SSF47954">
    <property type="entry name" value="Cyclin-like"/>
    <property type="match status" value="2"/>
</dbReference>
<evidence type="ECO:0000259" key="3">
    <source>
        <dbReference type="SMART" id="SM00385"/>
    </source>
</evidence>
<dbReference type="OMA" id="VSMHYTC"/>
<name>W5J3Q3_ANODA</name>
<dbReference type="EMBL" id="ADMH02002105">
    <property type="protein sequence ID" value="ETN58997.1"/>
    <property type="molecule type" value="Genomic_DNA"/>
</dbReference>
<dbReference type="FunCoup" id="W5J3Q3">
    <property type="interactions" value="213"/>
</dbReference>
<dbReference type="STRING" id="43151.W5J3Q3"/>
<dbReference type="CDD" id="cd20528">
    <property type="entry name" value="CYCLIN_CCNJ-like_rpt1"/>
    <property type="match status" value="1"/>
</dbReference>
<dbReference type="AlphaFoldDB" id="W5J3Q3"/>
<dbReference type="SMART" id="SM00385">
    <property type="entry name" value="CYCLIN"/>
    <property type="match status" value="2"/>
</dbReference>
<dbReference type="HOGENOM" id="CLU_063883_2_0_1"/>
<accession>W5J3Q3</accession>
<feature type="domain" description="Cyclin-like" evidence="3">
    <location>
        <begin position="62"/>
        <end position="148"/>
    </location>
</feature>
<dbReference type="InterPro" id="IPR039361">
    <property type="entry name" value="Cyclin"/>
</dbReference>
<reference evidence="5 7" key="1">
    <citation type="journal article" date="2010" name="BMC Genomics">
        <title>Combination of measures distinguishes pre-miRNAs from other stem-loops in the genome of the newly sequenced Anopheles darlingi.</title>
        <authorList>
            <person name="Mendes N.D."/>
            <person name="Freitas A.T."/>
            <person name="Vasconcelos A.T."/>
            <person name="Sagot M.F."/>
        </authorList>
    </citation>
    <scope>NUCLEOTIDE SEQUENCE</scope>
</reference>
<reference evidence="5" key="2">
    <citation type="submission" date="2010-05" db="EMBL/GenBank/DDBJ databases">
        <authorList>
            <person name="Almeida L.G."/>
            <person name="Nicolas M.F."/>
            <person name="Souza R.C."/>
            <person name="Vasconcelos A.T.R."/>
        </authorList>
    </citation>
    <scope>NUCLEOTIDE SEQUENCE</scope>
</reference>
<dbReference type="Pfam" id="PF00134">
    <property type="entry name" value="Cyclin_N"/>
    <property type="match status" value="1"/>
</dbReference>
<evidence type="ECO:0000256" key="2">
    <source>
        <dbReference type="RuleBase" id="RU000383"/>
    </source>
</evidence>
<dbReference type="Proteomes" id="UP000000673">
    <property type="component" value="Unassembled WGS sequence"/>
</dbReference>
<reference evidence="5" key="3">
    <citation type="journal article" date="2013" name="Nucleic Acids Res.">
        <title>The genome of Anopheles darlingi, the main neotropical malaria vector.</title>
        <authorList>
            <person name="Marinotti O."/>
            <person name="Cerqueira G.C."/>
            <person name="de Almeida L.G."/>
            <person name="Ferro M.I."/>
            <person name="Loreto E.L."/>
            <person name="Zaha A."/>
            <person name="Teixeira S.M."/>
            <person name="Wespiser A.R."/>
            <person name="Almeida E Silva A."/>
            <person name="Schlindwein A.D."/>
            <person name="Pacheco A.C."/>
            <person name="Silva A.L."/>
            <person name="Graveley B.R."/>
            <person name="Walenz B.P."/>
            <person name="Lima Bde A."/>
            <person name="Ribeiro C.A."/>
            <person name="Nunes-Silva C.G."/>
            <person name="de Carvalho C.R."/>
            <person name="Soares C.M."/>
            <person name="de Menezes C.B."/>
            <person name="Matiolli C."/>
            <person name="Caffrey D."/>
            <person name="Araujo D.A."/>
            <person name="de Oliveira D.M."/>
            <person name="Golenbock D."/>
            <person name="Grisard E.C."/>
            <person name="Fantinatti-Garboggini F."/>
            <person name="de Carvalho F.M."/>
            <person name="Barcellos F.G."/>
            <person name="Prosdocimi F."/>
            <person name="May G."/>
            <person name="Azevedo Junior G.M."/>
            <person name="Guimaraes G.M."/>
            <person name="Goldman G.H."/>
            <person name="Padilha I.Q."/>
            <person name="Batista Jda S."/>
            <person name="Ferro J.A."/>
            <person name="Ribeiro J.M."/>
            <person name="Fietto J.L."/>
            <person name="Dabbas K.M."/>
            <person name="Cerdeira L."/>
            <person name="Agnez-Lima L.F."/>
            <person name="Brocchi M."/>
            <person name="de Carvalho M.O."/>
            <person name="Teixeira Mde M."/>
            <person name="Diniz Maia Mde M."/>
            <person name="Goldman M.H."/>
            <person name="Cruz Schneider M.P."/>
            <person name="Felipe M.S."/>
            <person name="Hungria M."/>
            <person name="Nicolas M.F."/>
            <person name="Pereira M."/>
            <person name="Montes M.A."/>
            <person name="Cantao M.E."/>
            <person name="Vincentz M."/>
            <person name="Rafael M.S."/>
            <person name="Silverman N."/>
            <person name="Stoco P.H."/>
            <person name="Souza R.C."/>
            <person name="Vicentini R."/>
            <person name="Gazzinelli R.T."/>
            <person name="Neves Rde O."/>
            <person name="Silva R."/>
            <person name="Astolfi-Filho S."/>
            <person name="Maciel T.E."/>
            <person name="Urmenyi T.P."/>
            <person name="Tadei W.P."/>
            <person name="Camargo E.P."/>
            <person name="de Vasconcelos A.T."/>
        </authorList>
    </citation>
    <scope>NUCLEOTIDE SEQUENCE</scope>
</reference>
<dbReference type="PANTHER" id="PTHR10177">
    <property type="entry name" value="CYCLINS"/>
    <property type="match status" value="1"/>
</dbReference>
<dbReference type="EnsemblMetazoa" id="ADAC009411-RA">
    <property type="protein sequence ID" value="ADAC009411-PA"/>
    <property type="gene ID" value="ADAC009411"/>
</dbReference>
<sequence>MAVDLTMKNKRNDSEKSTNLCQSVCFEYQEDILKALKECESCWRHPVHFMPSQLVPRQTALELIRGKCTKQLYRRTTKHLAIYLLDVFLCNHYIPEERLELVALTCLSLACKIEENDPDIPSLTMLNSFSSEPYKRADYMAIEMTVLNFFRWHITIPTAATFLEVYALHCVDEEDFALPEVSIATGLFDEVFDKVNAASLDFLDGTLSKNEMANVKPSLLAAACVSAARCAQPNIRAWSNRLTTVTGYEYSEVHDVCTTLVTGKLPTSPTTSFVPKLGKKRSLSETGYQSTSDVGSESDSADCSFTSAAGSSYDDMLNSTCDTGIVRETKKQKLHEC</sequence>
<keyword evidence="1 2" id="KW-0195">Cyclin</keyword>
<dbReference type="Gene3D" id="1.10.472.10">
    <property type="entry name" value="Cyclin-like"/>
    <property type="match status" value="2"/>
</dbReference>
<feature type="domain" description="Cyclin-like" evidence="3">
    <location>
        <begin position="176"/>
        <end position="262"/>
    </location>
</feature>
<evidence type="ECO:0000313" key="6">
    <source>
        <dbReference type="EnsemblMetazoa" id="ADAC009411-PA"/>
    </source>
</evidence>
<gene>
    <name evidence="5" type="ORF">AND_009411</name>
</gene>
<dbReference type="eggNOG" id="KOG0654">
    <property type="taxonomic scope" value="Eukaryota"/>
</dbReference>
<keyword evidence="7" id="KW-1185">Reference proteome</keyword>